<dbReference type="Gene3D" id="2.40.10.340">
    <property type="entry name" value="Rod shape-determining protein MreC, domain 1"/>
    <property type="match status" value="1"/>
</dbReference>
<evidence type="ECO:0000313" key="8">
    <source>
        <dbReference type="EMBL" id="GBR72272.1"/>
    </source>
</evidence>
<evidence type="ECO:0000256" key="5">
    <source>
        <dbReference type="PIRNR" id="PIRNR038471"/>
    </source>
</evidence>
<accession>A0A388T6E8</accession>
<feature type="domain" description="Rod shape-determining protein MreC beta-barrel core" evidence="7">
    <location>
        <begin position="121"/>
        <end position="266"/>
    </location>
</feature>
<dbReference type="InterPro" id="IPR042175">
    <property type="entry name" value="Cell/Rod_MreC_2"/>
</dbReference>
<keyword evidence="6" id="KW-0812">Transmembrane</keyword>
<dbReference type="InterPro" id="IPR042177">
    <property type="entry name" value="Cell/Rod_1"/>
</dbReference>
<dbReference type="Pfam" id="PF04085">
    <property type="entry name" value="MreC"/>
    <property type="match status" value="1"/>
</dbReference>
<dbReference type="PANTHER" id="PTHR34138:SF1">
    <property type="entry name" value="CELL SHAPE-DETERMINING PROTEIN MREC"/>
    <property type="match status" value="1"/>
</dbReference>
<evidence type="ECO:0000256" key="4">
    <source>
        <dbReference type="ARBA" id="ARBA00032089"/>
    </source>
</evidence>
<evidence type="ECO:0000256" key="3">
    <source>
        <dbReference type="ARBA" id="ARBA00022960"/>
    </source>
</evidence>
<organism evidence="8 9">
    <name type="scientific">Candidatus Termititenax spirochaetophilus</name>
    <dbReference type="NCBI Taxonomy" id="2218522"/>
    <lineage>
        <taxon>Bacteria</taxon>
        <taxon>Bacillati</taxon>
        <taxon>Candidatus Margulisiibacteriota</taxon>
        <taxon>Candidatus Termititenacia</taxon>
        <taxon>Candidatus Termititenacales</taxon>
        <taxon>Candidatus Termititenacaceae</taxon>
        <taxon>Candidatus Termititenax</taxon>
    </lineage>
</organism>
<comment type="caution">
    <text evidence="8">The sequence shown here is derived from an EMBL/GenBank/DDBJ whole genome shotgun (WGS) entry which is preliminary data.</text>
</comment>
<protein>
    <recommendedName>
        <fullName evidence="2 5">Cell shape-determining protein MreC</fullName>
    </recommendedName>
    <alternativeName>
        <fullName evidence="4 5">Cell shape protein MreC</fullName>
    </alternativeName>
</protein>
<dbReference type="Gene3D" id="2.40.10.350">
    <property type="entry name" value="Rod shape-determining protein MreC, domain 2"/>
    <property type="match status" value="1"/>
</dbReference>
<evidence type="ECO:0000256" key="6">
    <source>
        <dbReference type="SAM" id="Phobius"/>
    </source>
</evidence>
<feature type="transmembrane region" description="Helical" evidence="6">
    <location>
        <begin position="12"/>
        <end position="33"/>
    </location>
</feature>
<comment type="similarity">
    <text evidence="1 5">Belongs to the MreC family.</text>
</comment>
<evidence type="ECO:0000256" key="1">
    <source>
        <dbReference type="ARBA" id="ARBA00009369"/>
    </source>
</evidence>
<dbReference type="PANTHER" id="PTHR34138">
    <property type="entry name" value="CELL SHAPE-DETERMINING PROTEIN MREC"/>
    <property type="match status" value="1"/>
</dbReference>
<dbReference type="GO" id="GO:0005886">
    <property type="term" value="C:plasma membrane"/>
    <property type="evidence" value="ECO:0007669"/>
    <property type="project" value="TreeGrafter"/>
</dbReference>
<reference evidence="8 9" key="1">
    <citation type="journal article" date="2019" name="ISME J.">
        <title>Genome analyses of uncultured TG2/ZB3 bacteria in 'Margulisbacteria' specifically attached to ectosymbiotic spirochetes of protists in the termite gut.</title>
        <authorList>
            <person name="Utami Y.D."/>
            <person name="Kuwahara H."/>
            <person name="Igai K."/>
            <person name="Murakami T."/>
            <person name="Sugaya K."/>
            <person name="Morikawa T."/>
            <person name="Nagura Y."/>
            <person name="Yuki M."/>
            <person name="Deevong P."/>
            <person name="Inoue T."/>
            <person name="Kihara K."/>
            <person name="Lo N."/>
            <person name="Yamada A."/>
            <person name="Ohkuma M."/>
            <person name="Hongoh Y."/>
        </authorList>
    </citation>
    <scope>NUCLEOTIDE SEQUENCE [LARGE SCALE GENOMIC DNA]</scope>
    <source>
        <strain evidence="8">HsPyr-01</strain>
    </source>
</reference>
<dbReference type="NCBIfam" id="TIGR00219">
    <property type="entry name" value="mreC"/>
    <property type="match status" value="1"/>
</dbReference>
<evidence type="ECO:0000259" key="7">
    <source>
        <dbReference type="Pfam" id="PF04085"/>
    </source>
</evidence>
<keyword evidence="6" id="KW-0472">Membrane</keyword>
<dbReference type="Proteomes" id="UP000276170">
    <property type="component" value="Unassembled WGS sequence"/>
</dbReference>
<proteinExistence type="inferred from homology"/>
<dbReference type="EMBL" id="BGZM01000001">
    <property type="protein sequence ID" value="GBR72272.1"/>
    <property type="molecule type" value="Genomic_DNA"/>
</dbReference>
<evidence type="ECO:0000256" key="2">
    <source>
        <dbReference type="ARBA" id="ARBA00013855"/>
    </source>
</evidence>
<gene>
    <name evidence="8" type="primary">mreC</name>
    <name evidence="8" type="ORF">HP1_023</name>
</gene>
<dbReference type="InterPro" id="IPR055342">
    <property type="entry name" value="MreC_beta-barrel_core"/>
</dbReference>
<evidence type="ECO:0000313" key="9">
    <source>
        <dbReference type="Proteomes" id="UP000276170"/>
    </source>
</evidence>
<name>A0A388T6E8_9BACT</name>
<comment type="function">
    <text evidence="5">Involved in formation and maintenance of cell shape.</text>
</comment>
<sequence>MQRGHFPLLKILRVLIIVVLLGAAVKFGGGFILERLPASIADKFVYLQEFERNTELWFGDFAEAIHLVALKRERDRNYEVLYRQQNAETSLLYALTYENNRLRNAMRFQRGYSGRLIPAEVTGRGADNWFRFVTVNKGSKDGIKKNMIAIDAQGLVGYIHEEGKISAKVMLITDPLVNVSCINERNGEIYVLVGKDNDRLELKYATLHSDIREGDRLLTSGYSYQYKKGLLVGVVSNVSLPKNNLSKKVTVRPAANLSGLDVIFFVQ</sequence>
<dbReference type="AlphaFoldDB" id="A0A388T6E8"/>
<dbReference type="InterPro" id="IPR007221">
    <property type="entry name" value="MreC"/>
</dbReference>
<keyword evidence="9" id="KW-1185">Reference proteome</keyword>
<keyword evidence="3 5" id="KW-0133">Cell shape</keyword>
<dbReference type="PIRSF" id="PIRSF038471">
    <property type="entry name" value="MreC"/>
    <property type="match status" value="1"/>
</dbReference>
<dbReference type="GO" id="GO:0008360">
    <property type="term" value="P:regulation of cell shape"/>
    <property type="evidence" value="ECO:0007669"/>
    <property type="project" value="UniProtKB-KW"/>
</dbReference>
<keyword evidence="6" id="KW-1133">Transmembrane helix</keyword>